<proteinExistence type="predicted"/>
<sequence length="563" mass="65043">MKYCLVYYVYCFSFFTACLTLEDAFGFRSDNTFNWIESPNRALGLHDDDHEDLPWMPNRQMRRLNHLDPVTHLPLRSPEAHLASPINPFSFFQPEDWANIAFSDFQTDFQPSFYAADHVPDQFTGIHQFPTAANSISSDGTHSHVFPSLPTLSPLPNLETYGSHRTEKANKPLEPSKFWELYSGNNHVTESHQPTQHQLTNSFPESWNARNQDEATTQTDTGATISKSKYVDPHLVAFAKNVHQEPVNYDHHELHSSESLDPLKLRFTREILQDRRPSATDDAQADQVLEVLKKVNGVELILSEDKLKSVMGQFHGPRIFKAKNRKNGLVPRRRIISNDIASILENGPKSMTNRVSRNHRCPDREEKVNNRRLEFLADVNTWYDYWQSQYNINFKNHLRAIEHHVLKENFPLFIFYVDMIRTIVPRPNDQPKLGDREELELATVSYLNLANFVVKEKPIEKAMMIADSLNSSFHKAHSYHTLLWNFLEFWMEEYRPTLLNIEQGRHDRIHSLAKTFFNNIFWKGPLHQLAICTGSRGVPSTSQAAQRPDPQVYPSAGKSKHGA</sequence>
<dbReference type="KEGG" id="pgr:PGTG_05045"/>
<dbReference type="Proteomes" id="UP000008783">
    <property type="component" value="Unassembled WGS sequence"/>
</dbReference>
<evidence type="ECO:0000256" key="2">
    <source>
        <dbReference type="SAM" id="SignalP"/>
    </source>
</evidence>
<evidence type="ECO:0000313" key="4">
    <source>
        <dbReference type="Proteomes" id="UP000008783"/>
    </source>
</evidence>
<dbReference type="RefSeq" id="XP_003324239.2">
    <property type="nucleotide sequence ID" value="XM_003324191.2"/>
</dbReference>
<dbReference type="GeneID" id="10533341"/>
<name>E3K689_PUCGT</name>
<feature type="signal peptide" evidence="2">
    <location>
        <begin position="1"/>
        <end position="20"/>
    </location>
</feature>
<accession>E3K689</accession>
<keyword evidence="4" id="KW-1185">Reference proteome</keyword>
<feature type="chain" id="PRO_5003173264" evidence="2">
    <location>
        <begin position="21"/>
        <end position="563"/>
    </location>
</feature>
<dbReference type="EMBL" id="DS178274">
    <property type="protein sequence ID" value="EFP79820.2"/>
    <property type="molecule type" value="Genomic_DNA"/>
</dbReference>
<keyword evidence="2" id="KW-0732">Signal</keyword>
<dbReference type="HOGENOM" id="CLU_501651_0_0_1"/>
<reference evidence="4" key="2">
    <citation type="journal article" date="2011" name="Proc. Natl. Acad. Sci. U.S.A.">
        <title>Obligate biotrophy features unraveled by the genomic analysis of rust fungi.</title>
        <authorList>
            <person name="Duplessis S."/>
            <person name="Cuomo C.A."/>
            <person name="Lin Y.-C."/>
            <person name="Aerts A."/>
            <person name="Tisserant E."/>
            <person name="Veneault-Fourrey C."/>
            <person name="Joly D.L."/>
            <person name="Hacquard S."/>
            <person name="Amselem J."/>
            <person name="Cantarel B.L."/>
            <person name="Chiu R."/>
            <person name="Coutinho P.M."/>
            <person name="Feau N."/>
            <person name="Field M."/>
            <person name="Frey P."/>
            <person name="Gelhaye E."/>
            <person name="Goldberg J."/>
            <person name="Grabherr M.G."/>
            <person name="Kodira C.D."/>
            <person name="Kohler A."/>
            <person name="Kuees U."/>
            <person name="Lindquist E.A."/>
            <person name="Lucas S.M."/>
            <person name="Mago R."/>
            <person name="Mauceli E."/>
            <person name="Morin E."/>
            <person name="Murat C."/>
            <person name="Pangilinan J.L."/>
            <person name="Park R."/>
            <person name="Pearson M."/>
            <person name="Quesneville H."/>
            <person name="Rouhier N."/>
            <person name="Sakthikumar S."/>
            <person name="Salamov A.A."/>
            <person name="Schmutz J."/>
            <person name="Selles B."/>
            <person name="Shapiro H."/>
            <person name="Tanguay P."/>
            <person name="Tuskan G.A."/>
            <person name="Henrissat B."/>
            <person name="Van de Peer Y."/>
            <person name="Rouze P."/>
            <person name="Ellis J.G."/>
            <person name="Dodds P.N."/>
            <person name="Schein J.E."/>
            <person name="Zhong S."/>
            <person name="Hamelin R.C."/>
            <person name="Grigoriev I.V."/>
            <person name="Szabo L.J."/>
            <person name="Martin F."/>
        </authorList>
    </citation>
    <scope>NUCLEOTIDE SEQUENCE [LARGE SCALE GENOMIC DNA]</scope>
    <source>
        <strain evidence="4">CRL 75-36-700-3 / race SCCL</strain>
    </source>
</reference>
<protein>
    <submittedName>
        <fullName evidence="3">Uncharacterized protein</fullName>
    </submittedName>
</protein>
<reference key="1">
    <citation type="submission" date="2007-01" db="EMBL/GenBank/DDBJ databases">
        <title>The Genome Sequence of Puccinia graminis f. sp. tritici Strain CRL 75-36-700-3.</title>
        <authorList>
            <consortium name="The Broad Institute Genome Sequencing Platform"/>
            <person name="Birren B."/>
            <person name="Lander E."/>
            <person name="Galagan J."/>
            <person name="Nusbaum C."/>
            <person name="Devon K."/>
            <person name="Cuomo C."/>
            <person name="Jaffe D."/>
            <person name="Butler J."/>
            <person name="Alvarez P."/>
            <person name="Gnerre S."/>
            <person name="Grabherr M."/>
            <person name="Mauceli E."/>
            <person name="Brockman W."/>
            <person name="Young S."/>
            <person name="LaButti K."/>
            <person name="Sykes S."/>
            <person name="DeCaprio D."/>
            <person name="Crawford M."/>
            <person name="Koehrsen M."/>
            <person name="Engels R."/>
            <person name="Montgomery P."/>
            <person name="Pearson M."/>
            <person name="Howarth C."/>
            <person name="Larson L."/>
            <person name="White J."/>
            <person name="Zeng Q."/>
            <person name="Kodira C."/>
            <person name="Yandava C."/>
            <person name="Alvarado L."/>
            <person name="O'Leary S."/>
            <person name="Szabo L."/>
            <person name="Dean R."/>
            <person name="Schein J."/>
        </authorList>
    </citation>
    <scope>NUCLEOTIDE SEQUENCE</scope>
    <source>
        <strain>CRL 75-36-700-3</strain>
    </source>
</reference>
<dbReference type="PROSITE" id="PS51257">
    <property type="entry name" value="PROKAR_LIPOPROTEIN"/>
    <property type="match status" value="1"/>
</dbReference>
<evidence type="ECO:0000256" key="1">
    <source>
        <dbReference type="SAM" id="MobiDB-lite"/>
    </source>
</evidence>
<dbReference type="InParanoid" id="E3K689"/>
<dbReference type="AlphaFoldDB" id="E3K689"/>
<evidence type="ECO:0000313" key="3">
    <source>
        <dbReference type="EMBL" id="EFP79820.2"/>
    </source>
</evidence>
<organism evidence="3 4">
    <name type="scientific">Puccinia graminis f. sp. tritici (strain CRL 75-36-700-3 / race SCCL)</name>
    <name type="common">Black stem rust fungus</name>
    <dbReference type="NCBI Taxonomy" id="418459"/>
    <lineage>
        <taxon>Eukaryota</taxon>
        <taxon>Fungi</taxon>
        <taxon>Dikarya</taxon>
        <taxon>Basidiomycota</taxon>
        <taxon>Pucciniomycotina</taxon>
        <taxon>Pucciniomycetes</taxon>
        <taxon>Pucciniales</taxon>
        <taxon>Pucciniaceae</taxon>
        <taxon>Puccinia</taxon>
    </lineage>
</organism>
<dbReference type="OrthoDB" id="2518535at2759"/>
<feature type="region of interest" description="Disordered" evidence="1">
    <location>
        <begin position="537"/>
        <end position="563"/>
    </location>
</feature>
<dbReference type="VEuPathDB" id="FungiDB:PGTG_05045"/>
<gene>
    <name evidence="3" type="ORF">PGTG_05045</name>
</gene>